<evidence type="ECO:0000256" key="1">
    <source>
        <dbReference type="PROSITE-ProRule" id="PRU10141"/>
    </source>
</evidence>
<dbReference type="InterPro" id="IPR011009">
    <property type="entry name" value="Kinase-like_dom_sf"/>
</dbReference>
<dbReference type="PANTHER" id="PTHR44329">
    <property type="entry name" value="SERINE/THREONINE-PROTEIN KINASE TNNI3K-RELATED"/>
    <property type="match status" value="1"/>
</dbReference>
<keyword evidence="3" id="KW-0732">Signal</keyword>
<keyword evidence="1" id="KW-0067">ATP-binding</keyword>
<feature type="signal peptide" evidence="3">
    <location>
        <begin position="1"/>
        <end position="30"/>
    </location>
</feature>
<dbReference type="EMBL" id="JADXDR010000221">
    <property type="protein sequence ID" value="KAI7835836.1"/>
    <property type="molecule type" value="Genomic_DNA"/>
</dbReference>
<dbReference type="PROSITE" id="PS00107">
    <property type="entry name" value="PROTEIN_KINASE_ATP"/>
    <property type="match status" value="1"/>
</dbReference>
<feature type="domain" description="Protein kinase" evidence="4">
    <location>
        <begin position="276"/>
        <end position="667"/>
    </location>
</feature>
<dbReference type="SUPFAM" id="SSF56112">
    <property type="entry name" value="Protein kinase-like (PK-like)"/>
    <property type="match status" value="1"/>
</dbReference>
<evidence type="ECO:0000256" key="2">
    <source>
        <dbReference type="SAM" id="MobiDB-lite"/>
    </source>
</evidence>
<dbReference type="InterPro" id="IPR000719">
    <property type="entry name" value="Prot_kinase_dom"/>
</dbReference>
<keyword evidence="6" id="KW-1185">Reference proteome</keyword>
<protein>
    <recommendedName>
        <fullName evidence="4">Protein kinase domain-containing protein</fullName>
    </recommendedName>
</protein>
<dbReference type="Gene3D" id="1.10.510.10">
    <property type="entry name" value="Transferase(Phosphotransferase) domain 1"/>
    <property type="match status" value="1"/>
</dbReference>
<evidence type="ECO:0000313" key="6">
    <source>
        <dbReference type="Proteomes" id="UP001205105"/>
    </source>
</evidence>
<dbReference type="Proteomes" id="UP001205105">
    <property type="component" value="Unassembled WGS sequence"/>
</dbReference>
<gene>
    <name evidence="5" type="ORF">COHA_010269</name>
</gene>
<feature type="region of interest" description="Disordered" evidence="2">
    <location>
        <begin position="382"/>
        <end position="410"/>
    </location>
</feature>
<reference evidence="5" key="1">
    <citation type="submission" date="2020-11" db="EMBL/GenBank/DDBJ databases">
        <title>Chlorella ohadii genome sequencing and assembly.</title>
        <authorList>
            <person name="Murik O."/>
            <person name="Treves H."/>
            <person name="Kedem I."/>
            <person name="Shotland Y."/>
            <person name="Kaplan A."/>
        </authorList>
    </citation>
    <scope>NUCLEOTIDE SEQUENCE</scope>
    <source>
        <strain evidence="5">1</strain>
    </source>
</reference>
<evidence type="ECO:0000259" key="4">
    <source>
        <dbReference type="PROSITE" id="PS50011"/>
    </source>
</evidence>
<dbReference type="Pfam" id="PF00069">
    <property type="entry name" value="Pkinase"/>
    <property type="match status" value="1"/>
</dbReference>
<dbReference type="PANTHER" id="PTHR44329:SF214">
    <property type="entry name" value="PROTEIN KINASE DOMAIN-CONTAINING PROTEIN"/>
    <property type="match status" value="1"/>
</dbReference>
<dbReference type="PROSITE" id="PS50011">
    <property type="entry name" value="PROTEIN_KINASE_DOM"/>
    <property type="match status" value="1"/>
</dbReference>
<comment type="caution">
    <text evidence="5">The sequence shown here is derived from an EMBL/GenBank/DDBJ whole genome shotgun (WGS) entry which is preliminary data.</text>
</comment>
<dbReference type="AlphaFoldDB" id="A0AAD5GX51"/>
<dbReference type="Gene3D" id="3.30.200.20">
    <property type="entry name" value="Phosphorylase Kinase, domain 1"/>
    <property type="match status" value="1"/>
</dbReference>
<dbReference type="PROSITE" id="PS00109">
    <property type="entry name" value="PROTEIN_KINASE_TYR"/>
    <property type="match status" value="1"/>
</dbReference>
<evidence type="ECO:0000256" key="3">
    <source>
        <dbReference type="SAM" id="SignalP"/>
    </source>
</evidence>
<dbReference type="InterPro" id="IPR051681">
    <property type="entry name" value="Ser/Thr_Kinases-Pseudokinases"/>
</dbReference>
<dbReference type="GO" id="GO:0004674">
    <property type="term" value="F:protein serine/threonine kinase activity"/>
    <property type="evidence" value="ECO:0007669"/>
    <property type="project" value="TreeGrafter"/>
</dbReference>
<dbReference type="InterPro" id="IPR008266">
    <property type="entry name" value="Tyr_kinase_AS"/>
</dbReference>
<feature type="binding site" evidence="1">
    <location>
        <position position="305"/>
    </location>
    <ligand>
        <name>ATP</name>
        <dbReference type="ChEBI" id="CHEBI:30616"/>
    </ligand>
</feature>
<keyword evidence="1" id="KW-0547">Nucleotide-binding</keyword>
<organism evidence="5 6">
    <name type="scientific">Chlorella ohadii</name>
    <dbReference type="NCBI Taxonomy" id="2649997"/>
    <lineage>
        <taxon>Eukaryota</taxon>
        <taxon>Viridiplantae</taxon>
        <taxon>Chlorophyta</taxon>
        <taxon>core chlorophytes</taxon>
        <taxon>Trebouxiophyceae</taxon>
        <taxon>Chlorellales</taxon>
        <taxon>Chlorellaceae</taxon>
        <taxon>Chlorella clade</taxon>
        <taxon>Chlorella</taxon>
    </lineage>
</organism>
<accession>A0AAD5GX51</accession>
<proteinExistence type="predicted"/>
<sequence>MGSRRLAARSLRAALALAWLALCLIPSIETKTVRTHTCAELAEALADDSADHVIMAHVEGGWNCSAAELPPHTANVRRPLLLEGEGPGLLYYDNNQVNKIITIGEGGNLTQRNIWADDCLQKTMPGFCFSVNAHRGAFTLAENMEISDSGCVRVKHSQAINYVLTAISYAKLFNVKVETTPIDSRRLLINTGWVPGLPVGSYFRFSNVTVSCTGNLTHPLPPDFVDEPDTLLQEHPHLLIGLGVAVLLMAGGLVWCARTSGRNSRPEYEVALSQGYKLEEPLGSGHYGRVYRGRDSATGQLVAVKVIDMLPSQRRQVAAALRECELMSQMEHECVVKLHRFYSAQVRRHRHQVLDKGSGSPSMDSQRSSSSWLKRLFSGASNRRRGGQTRIGSGSASGSSGASVWGSGSATSTDLGSGRLGSGSSSGLSSTFGGAGSSLLGSGMSGLEDVPETEAVVHGAKGVLLVQVQLVMQYCDLGSLEKAIKQGEFQHPETGEPRVRHVVLTALEIARGLEYLHHPDRRMVHRDLSAANVLLTTAPGDERGFRALLSDFGGWPGGLSRAYVLSLRSYMSPEVFTRYDVSPALDVYSFGIIGCMMCSGKDPYEGQTPAMVIFAKVRSSDGSSGERLPPIDGIPAELQQLLWDCTAHDKRSRPTAAEVVRRLEGLLLTI</sequence>
<dbReference type="InterPro" id="IPR001245">
    <property type="entry name" value="Ser-Thr/Tyr_kinase_cat_dom"/>
</dbReference>
<feature type="compositionally biased region" description="Low complexity" evidence="2">
    <location>
        <begin position="392"/>
        <end position="410"/>
    </location>
</feature>
<name>A0AAD5GX51_9CHLO</name>
<dbReference type="GO" id="GO:0005524">
    <property type="term" value="F:ATP binding"/>
    <property type="evidence" value="ECO:0007669"/>
    <property type="project" value="UniProtKB-UniRule"/>
</dbReference>
<dbReference type="InterPro" id="IPR017441">
    <property type="entry name" value="Protein_kinase_ATP_BS"/>
</dbReference>
<feature type="chain" id="PRO_5042216052" description="Protein kinase domain-containing protein" evidence="3">
    <location>
        <begin position="31"/>
        <end position="670"/>
    </location>
</feature>
<dbReference type="Pfam" id="PF07714">
    <property type="entry name" value="PK_Tyr_Ser-Thr"/>
    <property type="match status" value="1"/>
</dbReference>
<evidence type="ECO:0000313" key="5">
    <source>
        <dbReference type="EMBL" id="KAI7835836.1"/>
    </source>
</evidence>